<proteinExistence type="predicted"/>
<feature type="transmembrane region" description="Helical" evidence="1">
    <location>
        <begin position="6"/>
        <end position="26"/>
    </location>
</feature>
<dbReference type="Proteomes" id="UP000886893">
    <property type="component" value="Unassembled WGS sequence"/>
</dbReference>
<protein>
    <submittedName>
        <fullName evidence="2">Uncharacterized protein</fullName>
    </submittedName>
</protein>
<feature type="transmembrane region" description="Helical" evidence="1">
    <location>
        <begin position="38"/>
        <end position="58"/>
    </location>
</feature>
<keyword evidence="1" id="KW-0812">Transmembrane</keyword>
<accession>A0A9D1G7V9</accession>
<comment type="caution">
    <text evidence="2">The sequence shown here is derived from an EMBL/GenBank/DDBJ whole genome shotgun (WGS) entry which is preliminary data.</text>
</comment>
<evidence type="ECO:0000313" key="3">
    <source>
        <dbReference type="Proteomes" id="UP000886893"/>
    </source>
</evidence>
<name>A0A9D1G7V9_9FIRM</name>
<keyword evidence="1" id="KW-0472">Membrane</keyword>
<reference evidence="2" key="1">
    <citation type="submission" date="2020-10" db="EMBL/GenBank/DDBJ databases">
        <authorList>
            <person name="Gilroy R."/>
        </authorList>
    </citation>
    <scope>NUCLEOTIDE SEQUENCE</scope>
    <source>
        <strain evidence="2">14508</strain>
    </source>
</reference>
<keyword evidence="1" id="KW-1133">Transmembrane helix</keyword>
<dbReference type="EMBL" id="DVKI01000075">
    <property type="protein sequence ID" value="HIT17204.1"/>
    <property type="molecule type" value="Genomic_DNA"/>
</dbReference>
<dbReference type="AlphaFoldDB" id="A0A9D1G7V9"/>
<reference evidence="2" key="2">
    <citation type="journal article" date="2021" name="PeerJ">
        <title>Extensive microbial diversity within the chicken gut microbiome revealed by metagenomics and culture.</title>
        <authorList>
            <person name="Gilroy R."/>
            <person name="Ravi A."/>
            <person name="Getino M."/>
            <person name="Pursley I."/>
            <person name="Horton D.L."/>
            <person name="Alikhan N.F."/>
            <person name="Baker D."/>
            <person name="Gharbi K."/>
            <person name="Hall N."/>
            <person name="Watson M."/>
            <person name="Adriaenssens E.M."/>
            <person name="Foster-Nyarko E."/>
            <person name="Jarju S."/>
            <person name="Secka A."/>
            <person name="Antonio M."/>
            <person name="Oren A."/>
            <person name="Chaudhuri R.R."/>
            <person name="La Ragione R."/>
            <person name="Hildebrand F."/>
            <person name="Pallen M.J."/>
        </authorList>
    </citation>
    <scope>NUCLEOTIDE SEQUENCE</scope>
    <source>
        <strain evidence="2">14508</strain>
    </source>
</reference>
<feature type="transmembrane region" description="Helical" evidence="1">
    <location>
        <begin position="78"/>
        <end position="98"/>
    </location>
</feature>
<gene>
    <name evidence="2" type="ORF">IAD04_02345</name>
</gene>
<sequence>MKFYSLSIFYFAAAFCLLFYFIHSIYDFKPFKKSIKTSSQIIAGIFIFLTLWNGILLLNSVDIYYYNNAYRVDEIIVNYFYIAFIVIANILVTILWYFNLSYEKEHKKLQIIE</sequence>
<evidence type="ECO:0000256" key="1">
    <source>
        <dbReference type="SAM" id="Phobius"/>
    </source>
</evidence>
<organism evidence="2 3">
    <name type="scientific">Candidatus Caccosoma faecigallinarum</name>
    <dbReference type="NCBI Taxonomy" id="2840720"/>
    <lineage>
        <taxon>Bacteria</taxon>
        <taxon>Bacillati</taxon>
        <taxon>Bacillota</taxon>
        <taxon>Bacillota incertae sedis</taxon>
        <taxon>Candidatus Caccosoma</taxon>
    </lineage>
</organism>
<evidence type="ECO:0000313" key="2">
    <source>
        <dbReference type="EMBL" id="HIT17204.1"/>
    </source>
</evidence>